<reference evidence="2" key="1">
    <citation type="submission" date="2021-03" db="EMBL/GenBank/DDBJ databases">
        <title>Draft genome sequence of rust myrtle Austropuccinia psidii MF-1, a brazilian biotype.</title>
        <authorList>
            <person name="Quecine M.C."/>
            <person name="Pachon D.M.R."/>
            <person name="Bonatelli M.L."/>
            <person name="Correr F.H."/>
            <person name="Franceschini L.M."/>
            <person name="Leite T.F."/>
            <person name="Margarido G.R.A."/>
            <person name="Almeida C.A."/>
            <person name="Ferrarezi J.A."/>
            <person name="Labate C.A."/>
        </authorList>
    </citation>
    <scope>NUCLEOTIDE SEQUENCE</scope>
    <source>
        <strain evidence="2">MF-1</strain>
    </source>
</reference>
<dbReference type="AlphaFoldDB" id="A0A9Q3JVK0"/>
<accession>A0A9Q3JVK0</accession>
<gene>
    <name evidence="2" type="ORF">O181_109142</name>
</gene>
<organism evidence="2 3">
    <name type="scientific">Austropuccinia psidii MF-1</name>
    <dbReference type="NCBI Taxonomy" id="1389203"/>
    <lineage>
        <taxon>Eukaryota</taxon>
        <taxon>Fungi</taxon>
        <taxon>Dikarya</taxon>
        <taxon>Basidiomycota</taxon>
        <taxon>Pucciniomycotina</taxon>
        <taxon>Pucciniomycetes</taxon>
        <taxon>Pucciniales</taxon>
        <taxon>Sphaerophragmiaceae</taxon>
        <taxon>Austropuccinia</taxon>
    </lineage>
</organism>
<evidence type="ECO:0000313" key="3">
    <source>
        <dbReference type="Proteomes" id="UP000765509"/>
    </source>
</evidence>
<evidence type="ECO:0000313" key="2">
    <source>
        <dbReference type="EMBL" id="MBW0569427.1"/>
    </source>
</evidence>
<comment type="caution">
    <text evidence="2">The sequence shown here is derived from an EMBL/GenBank/DDBJ whole genome shotgun (WGS) entry which is preliminary data.</text>
</comment>
<keyword evidence="3" id="KW-1185">Reference proteome</keyword>
<feature type="region of interest" description="Disordered" evidence="1">
    <location>
        <begin position="22"/>
        <end position="80"/>
    </location>
</feature>
<evidence type="ECO:0000256" key="1">
    <source>
        <dbReference type="SAM" id="MobiDB-lite"/>
    </source>
</evidence>
<name>A0A9Q3JVK0_9BASI</name>
<protein>
    <submittedName>
        <fullName evidence="2">Uncharacterized protein</fullName>
    </submittedName>
</protein>
<dbReference type="EMBL" id="AVOT02084347">
    <property type="protein sequence ID" value="MBW0569427.1"/>
    <property type="molecule type" value="Genomic_DNA"/>
</dbReference>
<dbReference type="Proteomes" id="UP000765509">
    <property type="component" value="Unassembled WGS sequence"/>
</dbReference>
<proteinExistence type="predicted"/>
<sequence length="121" mass="13045">MPVHHSPPAKNTRSQRISAVLTPTARAPLDRRPSVHQLSANLDRGPPTEGEAPSRRGGMKSRRSRSFSGLLGGYPGVGTSELEYVGLPPTGRGPPTLVNLATSLCLETVTEESRDKYPFKK</sequence>